<evidence type="ECO:0000313" key="2">
    <source>
        <dbReference type="Proteomes" id="UP000184295"/>
    </source>
</evidence>
<dbReference type="GO" id="GO:0015562">
    <property type="term" value="F:efflux transmembrane transporter activity"/>
    <property type="evidence" value="ECO:0007669"/>
    <property type="project" value="TreeGrafter"/>
</dbReference>
<name>A0A1M4VCV8_9ACTN</name>
<dbReference type="Gene3D" id="2.40.30.170">
    <property type="match status" value="1"/>
</dbReference>
<dbReference type="Proteomes" id="UP000184295">
    <property type="component" value="Unassembled WGS sequence"/>
</dbReference>
<evidence type="ECO:0008006" key="3">
    <source>
        <dbReference type="Google" id="ProtNLM"/>
    </source>
</evidence>
<keyword evidence="2" id="KW-1185">Reference proteome</keyword>
<dbReference type="GO" id="GO:1990281">
    <property type="term" value="C:efflux pump complex"/>
    <property type="evidence" value="ECO:0007669"/>
    <property type="project" value="TreeGrafter"/>
</dbReference>
<proteinExistence type="predicted"/>
<sequence>MASVPYTPGQIVSANASSGTGITVVSTSSWGVVGSVIAASISQVHDEETVPVAPQGDSSMISGSVANVALVAQNTGGVATFPVTISIQGDPSGLLDGLPANVSITTSSAVDVIELPVLAVRNLSVSPYVLEVTSNGKGKNVVIRVGRVVGADVVVLSGLTPGEKVLERVPRFGGLIRGPRKRGAFGGGGFVG</sequence>
<dbReference type="EMBL" id="FQUL01000015">
    <property type="protein sequence ID" value="SHE66822.1"/>
    <property type="molecule type" value="Genomic_DNA"/>
</dbReference>
<gene>
    <name evidence="1" type="ORF">SAMN02745225_01285</name>
</gene>
<reference evidence="2" key="1">
    <citation type="submission" date="2016-11" db="EMBL/GenBank/DDBJ databases">
        <authorList>
            <person name="Varghese N."/>
            <person name="Submissions S."/>
        </authorList>
    </citation>
    <scope>NUCLEOTIDE SEQUENCE [LARGE SCALE GENOMIC DNA]</scope>
    <source>
        <strain evidence="2">DSM 19514</strain>
    </source>
</reference>
<dbReference type="Gene3D" id="2.40.420.20">
    <property type="match status" value="1"/>
</dbReference>
<evidence type="ECO:0000313" key="1">
    <source>
        <dbReference type="EMBL" id="SHE66822.1"/>
    </source>
</evidence>
<dbReference type="STRING" id="1121881.SAMN02745225_01285"/>
<protein>
    <recommendedName>
        <fullName evidence="3">HlyD family secretion protein</fullName>
    </recommendedName>
</protein>
<organism evidence="1 2">
    <name type="scientific">Ferrithrix thermotolerans DSM 19514</name>
    <dbReference type="NCBI Taxonomy" id="1121881"/>
    <lineage>
        <taxon>Bacteria</taxon>
        <taxon>Bacillati</taxon>
        <taxon>Actinomycetota</taxon>
        <taxon>Acidimicrobiia</taxon>
        <taxon>Acidimicrobiales</taxon>
        <taxon>Acidimicrobiaceae</taxon>
        <taxon>Ferrithrix</taxon>
    </lineage>
</organism>
<dbReference type="PANTHER" id="PTHR30469">
    <property type="entry name" value="MULTIDRUG RESISTANCE PROTEIN MDTA"/>
    <property type="match status" value="1"/>
</dbReference>
<dbReference type="AlphaFoldDB" id="A0A1M4VCV8"/>
<accession>A0A1M4VCV8</accession>